<protein>
    <submittedName>
        <fullName evidence="4">Heparinase II/III family protein</fullName>
    </submittedName>
</protein>
<dbReference type="EMBL" id="CP089984">
    <property type="protein sequence ID" value="WXB16941.1"/>
    <property type="molecule type" value="Genomic_DNA"/>
</dbReference>
<feature type="compositionally biased region" description="Low complexity" evidence="2">
    <location>
        <begin position="42"/>
        <end position="57"/>
    </location>
</feature>
<dbReference type="InterPro" id="IPR008929">
    <property type="entry name" value="Chondroitin_lyas"/>
</dbReference>
<sequence length="777" mass="82031">MNAARLFVGAICLGLSLGPIGACKRVVKGCIRGDGIKPAPAPGASSTSSTTASDSAAAAGAASGKDLPELVPLPALARLGGHPRILLTPARRARMKRLAAQHAPAWTRQVHLCEEASAKRIPSGYEGWDWTNAALACALVAYVEGDESAARTGVIYLRALADDKAKVGDGQGGDTVVRHDQGYSIRTRGFLGALAYDWLHDAPGVDAELRNHMVDRFASWIDWYGREGYMRDKPVANYYAGYFGAVSMAGIAADGDDPRATKLRAQAQRMFLREVVPAFARIEGGQWPESWQYGAGPAITMAIYTATEHVKLPWLTQIVPYRTHALQPDGLHIYDNGDWSEKPAVAGAAELDAVALAFDRAPGEEAAAAVAADGSTPGLVKQAHALTTKTTRRRDDPFGWVTALTDDATPQAKSSEEDPRRGPTSYLAAGTGTLFARTAWSPDAVWASFQSGPHLSDHQHLDQGHFELTRGADALLIDPSAYGSGSSASHNTLLIDDSKETLVYAPNQVPVSRASITRFSDAGTFVHALGDFTSAYEPPHFQDDGKRSVTHAEREIVFSRSPVGGANASARLVVYDRVSVTKPTFAVTWAAHTAGNADIAGATTRFAVGESAAHITTIAPAEPKARLVHEPDPEKNDSFWTNNAPAKNLRSTRLEIPSPTGGTDRRFLHVIAVTSATSPRPQAVPLRGDAIDGAALDGEAYVFLRSAIQTVPTAFDYTAPEDATRHIISGLVPGAAYVTTASRAAGGCKIALNPGGAGAKASDAGVLVVSVASCGIK</sequence>
<organism evidence="4 5">
    <name type="scientific">Pendulispora albinea</name>
    <dbReference type="NCBI Taxonomy" id="2741071"/>
    <lineage>
        <taxon>Bacteria</taxon>
        <taxon>Pseudomonadati</taxon>
        <taxon>Myxococcota</taxon>
        <taxon>Myxococcia</taxon>
        <taxon>Myxococcales</taxon>
        <taxon>Sorangiineae</taxon>
        <taxon>Pendulisporaceae</taxon>
        <taxon>Pendulispora</taxon>
    </lineage>
</organism>
<evidence type="ECO:0000313" key="4">
    <source>
        <dbReference type="EMBL" id="WXB16941.1"/>
    </source>
</evidence>
<comment type="subcellular location">
    <subcellularLocation>
        <location evidence="1">Cell envelope</location>
    </subcellularLocation>
</comment>
<keyword evidence="5" id="KW-1185">Reference proteome</keyword>
<dbReference type="InterPro" id="IPR012480">
    <property type="entry name" value="Hepar_II_III_C"/>
</dbReference>
<proteinExistence type="predicted"/>
<dbReference type="Pfam" id="PF07940">
    <property type="entry name" value="Hepar_II_III_C"/>
    <property type="match status" value="1"/>
</dbReference>
<feature type="region of interest" description="Disordered" evidence="2">
    <location>
        <begin position="38"/>
        <end position="57"/>
    </location>
</feature>
<evidence type="ECO:0000256" key="1">
    <source>
        <dbReference type="ARBA" id="ARBA00004196"/>
    </source>
</evidence>
<dbReference type="Gene3D" id="2.70.98.70">
    <property type="match status" value="1"/>
</dbReference>
<evidence type="ECO:0000259" key="3">
    <source>
        <dbReference type="Pfam" id="PF07940"/>
    </source>
</evidence>
<feature type="region of interest" description="Disordered" evidence="2">
    <location>
        <begin position="403"/>
        <end position="424"/>
    </location>
</feature>
<feature type="domain" description="Heparinase II/III-like C-terminal" evidence="3">
    <location>
        <begin position="440"/>
        <end position="647"/>
    </location>
</feature>
<name>A0ABZ2M156_9BACT</name>
<reference evidence="4 5" key="1">
    <citation type="submission" date="2021-12" db="EMBL/GenBank/DDBJ databases">
        <title>Discovery of the Pendulisporaceae a myxobacterial family with distinct sporulation behavior and unique specialized metabolism.</title>
        <authorList>
            <person name="Garcia R."/>
            <person name="Popoff A."/>
            <person name="Bader C.D."/>
            <person name="Loehr J."/>
            <person name="Walesch S."/>
            <person name="Walt C."/>
            <person name="Boldt J."/>
            <person name="Bunk B."/>
            <person name="Haeckl F.J.F.P.J."/>
            <person name="Gunesch A.P."/>
            <person name="Birkelbach J."/>
            <person name="Nuebel U."/>
            <person name="Pietschmann T."/>
            <person name="Bach T."/>
            <person name="Mueller R."/>
        </authorList>
    </citation>
    <scope>NUCLEOTIDE SEQUENCE [LARGE SCALE GENOMIC DNA]</scope>
    <source>
        <strain evidence="4 5">MSr11954</strain>
    </source>
</reference>
<evidence type="ECO:0000256" key="2">
    <source>
        <dbReference type="SAM" id="MobiDB-lite"/>
    </source>
</evidence>
<dbReference type="SUPFAM" id="SSF48230">
    <property type="entry name" value="Chondroitin AC/alginate lyase"/>
    <property type="match status" value="1"/>
</dbReference>
<dbReference type="RefSeq" id="WP_394826571.1">
    <property type="nucleotide sequence ID" value="NZ_CP089984.1"/>
</dbReference>
<dbReference type="Gene3D" id="1.50.10.100">
    <property type="entry name" value="Chondroitin AC/alginate lyase"/>
    <property type="match status" value="1"/>
</dbReference>
<dbReference type="Proteomes" id="UP001370348">
    <property type="component" value="Chromosome"/>
</dbReference>
<evidence type="ECO:0000313" key="5">
    <source>
        <dbReference type="Proteomes" id="UP001370348"/>
    </source>
</evidence>
<gene>
    <name evidence="4" type="ORF">LZC94_06620</name>
</gene>
<accession>A0ABZ2M156</accession>